<dbReference type="Gene3D" id="3.40.50.11350">
    <property type="match status" value="1"/>
</dbReference>
<name>A0A6C0HQ31_9ZZZZ</name>
<dbReference type="EMBL" id="MN739997">
    <property type="protein sequence ID" value="QHT82215.1"/>
    <property type="molecule type" value="Genomic_DNA"/>
</dbReference>
<organism evidence="1">
    <name type="scientific">viral metagenome</name>
    <dbReference type="NCBI Taxonomy" id="1070528"/>
    <lineage>
        <taxon>unclassified sequences</taxon>
        <taxon>metagenomes</taxon>
        <taxon>organismal metagenomes</taxon>
    </lineage>
</organism>
<sequence length="262" mass="31337">MIKITHNAGFFSCCSVKLNTIVDFINSTKILPSIVDSSEQFDWYKNEKKNKDITFDYFEHYDMVTDVDIICVINYNHGHQYENYSNLDYKHITPVIKKYFSPSVEINEIVINIEKKYNLLYENICVLFYRGNDKNIETKKCRYDEYLIYVNQLLEKNPKLVFLVQSDETEFIEFITNKFPNNSFYFKDEIRHMKRCISTVDIKMRSQIYEFSKKYLAITIIMSRCKYIICGSGNCDIWIMLYRGNNKNVMQYLNGTWYNSAF</sequence>
<protein>
    <submittedName>
        <fullName evidence="1">Uncharacterized protein</fullName>
    </submittedName>
</protein>
<proteinExistence type="predicted"/>
<evidence type="ECO:0000313" key="1">
    <source>
        <dbReference type="EMBL" id="QHT82215.1"/>
    </source>
</evidence>
<accession>A0A6C0HQ31</accession>
<reference evidence="1" key="1">
    <citation type="journal article" date="2020" name="Nature">
        <title>Giant virus diversity and host interactions through global metagenomics.</title>
        <authorList>
            <person name="Schulz F."/>
            <person name="Roux S."/>
            <person name="Paez-Espino D."/>
            <person name="Jungbluth S."/>
            <person name="Walsh D.A."/>
            <person name="Denef V.J."/>
            <person name="McMahon K.D."/>
            <person name="Konstantinidis K.T."/>
            <person name="Eloe-Fadrosh E.A."/>
            <person name="Kyrpides N.C."/>
            <person name="Woyke T."/>
        </authorList>
    </citation>
    <scope>NUCLEOTIDE SEQUENCE</scope>
    <source>
        <strain evidence="1">GVMAG-M-3300023184-161</strain>
    </source>
</reference>
<dbReference type="AlphaFoldDB" id="A0A6C0HQ31"/>